<dbReference type="PANTHER" id="PTHR21193:SF3">
    <property type="entry name" value="OXIDOREDUCTASE-LIKE DOMAIN-CONTAINING PROTEIN 1"/>
    <property type="match status" value="1"/>
</dbReference>
<dbReference type="InterPro" id="IPR019180">
    <property type="entry name" value="Oxidoreductase-like_N"/>
</dbReference>
<dbReference type="RefSeq" id="WP_093284414.1">
    <property type="nucleotide sequence ID" value="NZ_FOFS01000005.1"/>
</dbReference>
<dbReference type="Pfam" id="PF09791">
    <property type="entry name" value="Oxidored-like"/>
    <property type="match status" value="1"/>
</dbReference>
<dbReference type="Proteomes" id="UP000199233">
    <property type="component" value="Unassembled WGS sequence"/>
</dbReference>
<proteinExistence type="predicted"/>
<gene>
    <name evidence="2" type="ORF">SAMN04488038_105242</name>
</gene>
<reference evidence="3" key="1">
    <citation type="submission" date="2016-10" db="EMBL/GenBank/DDBJ databases">
        <authorList>
            <person name="Varghese N."/>
            <person name="Submissions S."/>
        </authorList>
    </citation>
    <scope>NUCLEOTIDE SEQUENCE [LARGE SCALE GENOMIC DNA]</scope>
    <source>
        <strain evidence="3">DSM 25927</strain>
    </source>
</reference>
<dbReference type="EMBL" id="FOFS01000005">
    <property type="protein sequence ID" value="SEQ32637.1"/>
    <property type="molecule type" value="Genomic_DNA"/>
</dbReference>
<feature type="domain" description="Oxidoreductase-like" evidence="1">
    <location>
        <begin position="8"/>
        <end position="41"/>
    </location>
</feature>
<evidence type="ECO:0000313" key="2">
    <source>
        <dbReference type="EMBL" id="SEQ32637.1"/>
    </source>
</evidence>
<dbReference type="STRING" id="489703.SAMN04488038_105242"/>
<keyword evidence="3" id="KW-1185">Reference proteome</keyword>
<name>A0A1H9F432_9GAMM</name>
<protein>
    <submittedName>
        <fullName evidence="2">Oxidoreductase-like protein, N-terminal</fullName>
    </submittedName>
</protein>
<sequence length="58" mass="6245">MSGADDDLPPKPDLPDCCNSGCAQCVMDDYAEAMRQWRAECAVIIAARQAQQNDSTAP</sequence>
<dbReference type="PANTHER" id="PTHR21193">
    <property type="entry name" value="OXIDOREDUCTASE-LIKE DOMAIN-CONTAINING PROTEIN 1"/>
    <property type="match status" value="1"/>
</dbReference>
<dbReference type="InterPro" id="IPR039251">
    <property type="entry name" value="OXLD1"/>
</dbReference>
<evidence type="ECO:0000259" key="1">
    <source>
        <dbReference type="Pfam" id="PF09791"/>
    </source>
</evidence>
<dbReference type="AlphaFoldDB" id="A0A1H9F432"/>
<dbReference type="OrthoDB" id="5797329at2"/>
<organism evidence="2 3">
    <name type="scientific">Solimonas aquatica</name>
    <dbReference type="NCBI Taxonomy" id="489703"/>
    <lineage>
        <taxon>Bacteria</taxon>
        <taxon>Pseudomonadati</taxon>
        <taxon>Pseudomonadota</taxon>
        <taxon>Gammaproteobacteria</taxon>
        <taxon>Nevskiales</taxon>
        <taxon>Nevskiaceae</taxon>
        <taxon>Solimonas</taxon>
    </lineage>
</organism>
<accession>A0A1H9F432</accession>
<evidence type="ECO:0000313" key="3">
    <source>
        <dbReference type="Proteomes" id="UP000199233"/>
    </source>
</evidence>